<dbReference type="PRINTS" id="PR00344">
    <property type="entry name" value="BCTRLSENSOR"/>
</dbReference>
<dbReference type="Pfam" id="PF00512">
    <property type="entry name" value="HisKA"/>
    <property type="match status" value="1"/>
</dbReference>
<dbReference type="PANTHER" id="PTHR43547:SF2">
    <property type="entry name" value="HYBRID SIGNAL TRANSDUCTION HISTIDINE KINASE C"/>
    <property type="match status" value="1"/>
</dbReference>
<protein>
    <recommendedName>
        <fullName evidence="2">histidine kinase</fullName>
        <ecNumber evidence="2">2.7.13.3</ecNumber>
    </recommendedName>
</protein>
<name>A7NFZ3_ROSCS</name>
<dbReference type="KEGG" id="rca:Rcas_0247"/>
<dbReference type="Pfam" id="PF00072">
    <property type="entry name" value="Response_reg"/>
    <property type="match status" value="1"/>
</dbReference>
<dbReference type="Proteomes" id="UP000000263">
    <property type="component" value="Chromosome"/>
</dbReference>
<dbReference type="SMART" id="SM00448">
    <property type="entry name" value="REC"/>
    <property type="match status" value="1"/>
</dbReference>
<proteinExistence type="predicted"/>
<dbReference type="CDD" id="cd17574">
    <property type="entry name" value="REC_OmpR"/>
    <property type="match status" value="1"/>
</dbReference>
<dbReference type="InterPro" id="IPR004358">
    <property type="entry name" value="Sig_transdc_His_kin-like_C"/>
</dbReference>
<dbReference type="PROSITE" id="PS50110">
    <property type="entry name" value="RESPONSE_REGULATORY"/>
    <property type="match status" value="1"/>
</dbReference>
<dbReference type="PANTHER" id="PTHR43547">
    <property type="entry name" value="TWO-COMPONENT HISTIDINE KINASE"/>
    <property type="match status" value="1"/>
</dbReference>
<dbReference type="InterPro" id="IPR011006">
    <property type="entry name" value="CheY-like_superfamily"/>
</dbReference>
<dbReference type="InterPro" id="IPR005467">
    <property type="entry name" value="His_kinase_dom"/>
</dbReference>
<evidence type="ECO:0000256" key="7">
    <source>
        <dbReference type="SAM" id="Coils"/>
    </source>
</evidence>
<feature type="coiled-coil region" evidence="7">
    <location>
        <begin position="124"/>
        <end position="165"/>
    </location>
</feature>
<evidence type="ECO:0000259" key="9">
    <source>
        <dbReference type="PROSITE" id="PS50110"/>
    </source>
</evidence>
<dbReference type="InterPro" id="IPR036097">
    <property type="entry name" value="HisK_dim/P_sf"/>
</dbReference>
<dbReference type="EC" id="2.7.13.3" evidence="2"/>
<keyword evidence="5" id="KW-0902">Two-component regulatory system</keyword>
<evidence type="ECO:0000256" key="1">
    <source>
        <dbReference type="ARBA" id="ARBA00000085"/>
    </source>
</evidence>
<dbReference type="Gene3D" id="3.40.50.2300">
    <property type="match status" value="1"/>
</dbReference>
<dbReference type="STRING" id="383372.Rcas_0247"/>
<keyword evidence="3 6" id="KW-0597">Phosphoprotein</keyword>
<evidence type="ECO:0000256" key="5">
    <source>
        <dbReference type="ARBA" id="ARBA00023012"/>
    </source>
</evidence>
<gene>
    <name evidence="10" type="ordered locus">Rcas_0247</name>
</gene>
<dbReference type="SMART" id="SM00387">
    <property type="entry name" value="HATPase_c"/>
    <property type="match status" value="1"/>
</dbReference>
<dbReference type="InterPro" id="IPR003661">
    <property type="entry name" value="HisK_dim/P_dom"/>
</dbReference>
<dbReference type="Gene3D" id="1.10.287.130">
    <property type="match status" value="1"/>
</dbReference>
<feature type="domain" description="Response regulatory" evidence="9">
    <location>
        <begin position="6"/>
        <end position="122"/>
    </location>
</feature>
<sequence>MPDQTRIMVVEDDPTIAGLIEFVLRGAGYRTLLTATATEALACIETGDIDLVILDWMLPDIPGVQICLALKERSGRGFLPILMLTAKGEVSDRITALDSGADDYLAKPFYIEELLARVRALLRIRAAESERDAAMAALAAQNDALRAANDQLRAMQAQLVQSSKLAALGEIVAGVAHELNNPLAIILGNAELLSPQRTPDDQRSVEQIIESAKRARRVVQSLATFARRGPIIKEWTAPTDLVERVIDLKRAALHAAGIALEVVCQPDLPMLWIDVPQMQQALLNLLINAEQALSGAPAPWMRLSVSRGPAEPPPLLPARAVENHGSFVRFDVADNGPGIPAHIIERLFEPFVTTRPPGKGSGLGLAIAYGIVTQHSGQVLVASQPNQGTTVRIALPVDPPEGMTWQE</sequence>
<dbReference type="InterPro" id="IPR001789">
    <property type="entry name" value="Sig_transdc_resp-reg_receiver"/>
</dbReference>
<dbReference type="InterPro" id="IPR036890">
    <property type="entry name" value="HATPase_C_sf"/>
</dbReference>
<comment type="catalytic activity">
    <reaction evidence="1">
        <text>ATP + protein L-histidine = ADP + protein N-phospho-L-histidine.</text>
        <dbReference type="EC" id="2.7.13.3"/>
    </reaction>
</comment>
<organism evidence="10 11">
    <name type="scientific">Roseiflexus castenholzii (strain DSM 13941 / HLO8)</name>
    <dbReference type="NCBI Taxonomy" id="383372"/>
    <lineage>
        <taxon>Bacteria</taxon>
        <taxon>Bacillati</taxon>
        <taxon>Chloroflexota</taxon>
        <taxon>Chloroflexia</taxon>
        <taxon>Chloroflexales</taxon>
        <taxon>Roseiflexineae</taxon>
        <taxon>Roseiflexaceae</taxon>
        <taxon>Roseiflexus</taxon>
    </lineage>
</organism>
<dbReference type="OrthoDB" id="9784397at2"/>
<dbReference type="HOGENOM" id="CLU_000445_114_72_0"/>
<keyword evidence="7" id="KW-0175">Coiled coil</keyword>
<dbReference type="Gene3D" id="6.10.250.690">
    <property type="match status" value="1"/>
</dbReference>
<evidence type="ECO:0000259" key="8">
    <source>
        <dbReference type="PROSITE" id="PS50109"/>
    </source>
</evidence>
<keyword evidence="4 10" id="KW-0808">Transferase</keyword>
<dbReference type="Pfam" id="PF02518">
    <property type="entry name" value="HATPase_c"/>
    <property type="match status" value="1"/>
</dbReference>
<dbReference type="RefSeq" id="WP_011997785.1">
    <property type="nucleotide sequence ID" value="NC_009767.1"/>
</dbReference>
<dbReference type="PROSITE" id="PS50109">
    <property type="entry name" value="HIS_KIN"/>
    <property type="match status" value="1"/>
</dbReference>
<dbReference type="InterPro" id="IPR003594">
    <property type="entry name" value="HATPase_dom"/>
</dbReference>
<dbReference type="EMBL" id="CP000804">
    <property type="protein sequence ID" value="ABU56380.1"/>
    <property type="molecule type" value="Genomic_DNA"/>
</dbReference>
<accession>A7NFZ3</accession>
<keyword evidence="4 10" id="KW-0418">Kinase</keyword>
<evidence type="ECO:0000256" key="6">
    <source>
        <dbReference type="PROSITE-ProRule" id="PRU00169"/>
    </source>
</evidence>
<dbReference type="eggNOG" id="COG4191">
    <property type="taxonomic scope" value="Bacteria"/>
</dbReference>
<evidence type="ECO:0000313" key="11">
    <source>
        <dbReference type="Proteomes" id="UP000000263"/>
    </source>
</evidence>
<evidence type="ECO:0000313" key="10">
    <source>
        <dbReference type="EMBL" id="ABU56380.1"/>
    </source>
</evidence>
<reference evidence="10 11" key="1">
    <citation type="submission" date="2007-08" db="EMBL/GenBank/DDBJ databases">
        <title>Complete sequence of Roseiflexus castenholzii DSM 13941.</title>
        <authorList>
            <consortium name="US DOE Joint Genome Institute"/>
            <person name="Copeland A."/>
            <person name="Lucas S."/>
            <person name="Lapidus A."/>
            <person name="Barry K."/>
            <person name="Glavina del Rio T."/>
            <person name="Dalin E."/>
            <person name="Tice H."/>
            <person name="Pitluck S."/>
            <person name="Thompson L.S."/>
            <person name="Brettin T."/>
            <person name="Bruce D."/>
            <person name="Detter J.C."/>
            <person name="Han C."/>
            <person name="Tapia R."/>
            <person name="Schmutz J."/>
            <person name="Larimer F."/>
            <person name="Land M."/>
            <person name="Hauser L."/>
            <person name="Kyrpides N."/>
            <person name="Mikhailova N."/>
            <person name="Bryant D.A."/>
            <person name="Hanada S."/>
            <person name="Tsukatani Y."/>
            <person name="Richardson P."/>
        </authorList>
    </citation>
    <scope>NUCLEOTIDE SEQUENCE [LARGE SCALE GENOMIC DNA]</scope>
    <source>
        <strain evidence="11">DSM 13941 / HLO8</strain>
    </source>
</reference>
<dbReference type="eggNOG" id="COG0745">
    <property type="taxonomic scope" value="Bacteria"/>
</dbReference>
<dbReference type="SUPFAM" id="SSF55874">
    <property type="entry name" value="ATPase domain of HSP90 chaperone/DNA topoisomerase II/histidine kinase"/>
    <property type="match status" value="1"/>
</dbReference>
<evidence type="ECO:0000256" key="4">
    <source>
        <dbReference type="ARBA" id="ARBA00022777"/>
    </source>
</evidence>
<dbReference type="CDD" id="cd00082">
    <property type="entry name" value="HisKA"/>
    <property type="match status" value="1"/>
</dbReference>
<dbReference type="SUPFAM" id="SSF52172">
    <property type="entry name" value="CheY-like"/>
    <property type="match status" value="1"/>
</dbReference>
<feature type="modified residue" description="4-aspartylphosphate" evidence="6">
    <location>
        <position position="55"/>
    </location>
</feature>
<dbReference type="SMART" id="SM00388">
    <property type="entry name" value="HisKA"/>
    <property type="match status" value="1"/>
</dbReference>
<dbReference type="GO" id="GO:0000155">
    <property type="term" value="F:phosphorelay sensor kinase activity"/>
    <property type="evidence" value="ECO:0007669"/>
    <property type="project" value="InterPro"/>
</dbReference>
<feature type="domain" description="Histidine kinase" evidence="8">
    <location>
        <begin position="174"/>
        <end position="399"/>
    </location>
</feature>
<dbReference type="SUPFAM" id="SSF47384">
    <property type="entry name" value="Homodimeric domain of signal transducing histidine kinase"/>
    <property type="match status" value="1"/>
</dbReference>
<dbReference type="AlphaFoldDB" id="A7NFZ3"/>
<dbReference type="Gene3D" id="3.30.565.10">
    <property type="entry name" value="Histidine kinase-like ATPase, C-terminal domain"/>
    <property type="match status" value="1"/>
</dbReference>
<evidence type="ECO:0000256" key="2">
    <source>
        <dbReference type="ARBA" id="ARBA00012438"/>
    </source>
</evidence>
<keyword evidence="11" id="KW-1185">Reference proteome</keyword>
<evidence type="ECO:0000256" key="3">
    <source>
        <dbReference type="ARBA" id="ARBA00022553"/>
    </source>
</evidence>